<evidence type="ECO:0000313" key="2">
    <source>
        <dbReference type="Proteomes" id="UP000298381"/>
    </source>
</evidence>
<reference evidence="1 2" key="1">
    <citation type="submission" date="2019-03" db="EMBL/GenBank/DDBJ databases">
        <title>Draft genome sequence data and analysis of a Fermenting Bacterium, Soehngenia longevitae strain 1933PT, isolated from petroleum reservoir in Azerbaijan.</title>
        <authorList>
            <person name="Grouzdev D.S."/>
            <person name="Bidzhieva S.K."/>
            <person name="Sokolova D.S."/>
            <person name="Tourova T.P."/>
            <person name="Poltaraus A.B."/>
            <person name="Nazina T.N."/>
        </authorList>
    </citation>
    <scope>NUCLEOTIDE SEQUENCE [LARGE SCALE GENOMIC DNA]</scope>
    <source>
        <strain evidence="1 2">1933P</strain>
    </source>
</reference>
<dbReference type="EMBL" id="SRIB01000003">
    <property type="protein sequence ID" value="TFZ41106.1"/>
    <property type="molecule type" value="Genomic_DNA"/>
</dbReference>
<organism evidence="1 2">
    <name type="scientific">Soehngenia longivitae</name>
    <dbReference type="NCBI Taxonomy" id="2562294"/>
    <lineage>
        <taxon>Bacteria</taxon>
        <taxon>Bacillati</taxon>
        <taxon>Bacillota</taxon>
        <taxon>Tissierellia</taxon>
        <taxon>Tissierellales</taxon>
        <taxon>Tissierellaceae</taxon>
        <taxon>Soehngenia</taxon>
    </lineage>
</organism>
<dbReference type="AlphaFoldDB" id="A0A4Z0D895"/>
<dbReference type="Proteomes" id="UP000298381">
    <property type="component" value="Unassembled WGS sequence"/>
</dbReference>
<sequence>MIGGKVMPIVIVRGAGDIASGIIHRLYMSGFNVIALEIEKPLSIRRTVSFSEAIYDGETVVEDVKAIYADNIEIAQTILRDGNVPVLIDEKALCIDQIKPVAVVDAILAKRNMGTNKYMAPITIGVGPGFCAGDDVDYVIETQRGHYLGRVIYNGCAALNTGIPGIIMGYGKERVIKSPQDGLIKHVRKIGDLVNEGDVVCYVGNEKVKASINGVVRGLIRENLFVSKGLKIGDIDPRAEVDYIYTISDKARAVAGGVLEALLHGLSKGDKNGY</sequence>
<dbReference type="InterPro" id="IPR011053">
    <property type="entry name" value="Single_hybrid_motif"/>
</dbReference>
<comment type="caution">
    <text evidence="1">The sequence shown here is derived from an EMBL/GenBank/DDBJ whole genome shotgun (WGS) entry which is preliminary data.</text>
</comment>
<protein>
    <submittedName>
        <fullName evidence="1">EF2563 family selenium-dependent molybdenum hydroxylase system protein</fullName>
    </submittedName>
</protein>
<accession>A0A4Z0D895</accession>
<dbReference type="SUPFAM" id="SSF51230">
    <property type="entry name" value="Single hybrid motif"/>
    <property type="match status" value="1"/>
</dbReference>
<name>A0A4Z0D895_9FIRM</name>
<keyword evidence="2" id="KW-1185">Reference proteome</keyword>
<gene>
    <name evidence="1" type="ORF">E4100_03130</name>
</gene>
<dbReference type="OrthoDB" id="9815497at2"/>
<evidence type="ECO:0000313" key="1">
    <source>
        <dbReference type="EMBL" id="TFZ41106.1"/>
    </source>
</evidence>
<proteinExistence type="predicted"/>
<dbReference type="NCBIfam" id="TIGR03309">
    <property type="entry name" value="matur_yqeB"/>
    <property type="match status" value="1"/>
</dbReference>
<dbReference type="InterPro" id="IPR017695">
    <property type="entry name" value="Se-dep_Mo_hydrolase_YqeB"/>
</dbReference>